<dbReference type="InterPro" id="IPR013249">
    <property type="entry name" value="RNA_pol_sigma70_r4_t2"/>
</dbReference>
<comment type="caution">
    <text evidence="7">The sequence shown here is derived from an EMBL/GenBank/DDBJ whole genome shotgun (WGS) entry which is preliminary data.</text>
</comment>
<evidence type="ECO:0000256" key="3">
    <source>
        <dbReference type="ARBA" id="ARBA00023082"/>
    </source>
</evidence>
<evidence type="ECO:0000256" key="5">
    <source>
        <dbReference type="SAM" id="MobiDB-lite"/>
    </source>
</evidence>
<dbReference type="Pfam" id="PF08281">
    <property type="entry name" value="Sigma70_r4_2"/>
    <property type="match status" value="1"/>
</dbReference>
<protein>
    <submittedName>
        <fullName evidence="7">DNA-directed RNA polymerase specialized sigma24 family protein</fullName>
    </submittedName>
</protein>
<evidence type="ECO:0000256" key="4">
    <source>
        <dbReference type="ARBA" id="ARBA00023163"/>
    </source>
</evidence>
<keyword evidence="3" id="KW-0731">Sigma factor</keyword>
<feature type="region of interest" description="Disordered" evidence="5">
    <location>
        <begin position="88"/>
        <end position="107"/>
    </location>
</feature>
<dbReference type="EMBL" id="JAUSRG010000003">
    <property type="protein sequence ID" value="MDP9904618.1"/>
    <property type="molecule type" value="Genomic_DNA"/>
</dbReference>
<evidence type="ECO:0000256" key="2">
    <source>
        <dbReference type="ARBA" id="ARBA00023015"/>
    </source>
</evidence>
<keyword evidence="7" id="KW-0240">DNA-directed RNA polymerase</keyword>
<evidence type="ECO:0000313" key="9">
    <source>
        <dbReference type="Proteomes" id="UP001230951"/>
    </source>
</evidence>
<dbReference type="InterPro" id="IPR036388">
    <property type="entry name" value="WH-like_DNA-bd_sf"/>
</dbReference>
<evidence type="ECO:0000259" key="6">
    <source>
        <dbReference type="Pfam" id="PF08281"/>
    </source>
</evidence>
<dbReference type="GO" id="GO:0006352">
    <property type="term" value="P:DNA-templated transcription initiation"/>
    <property type="evidence" value="ECO:0007669"/>
    <property type="project" value="InterPro"/>
</dbReference>
<proteinExistence type="inferred from homology"/>
<dbReference type="RefSeq" id="WP_306960420.1">
    <property type="nucleotide sequence ID" value="NZ_JAUSRG010000003.1"/>
</dbReference>
<dbReference type="GO" id="GO:0003677">
    <property type="term" value="F:DNA binding"/>
    <property type="evidence" value="ECO:0007669"/>
    <property type="project" value="InterPro"/>
</dbReference>
<keyword evidence="4" id="KW-0804">Transcription</keyword>
<dbReference type="AlphaFoldDB" id="A0AAW8DDN6"/>
<dbReference type="EMBL" id="JAUSTF010000004">
    <property type="protein sequence ID" value="MDQ0180953.1"/>
    <property type="molecule type" value="Genomic_DNA"/>
</dbReference>
<dbReference type="Proteomes" id="UP001230951">
    <property type="component" value="Unassembled WGS sequence"/>
</dbReference>
<feature type="compositionally biased region" description="Basic and acidic residues" evidence="5">
    <location>
        <begin position="11"/>
        <end position="21"/>
    </location>
</feature>
<evidence type="ECO:0000313" key="8">
    <source>
        <dbReference type="EMBL" id="MDQ0180953.1"/>
    </source>
</evidence>
<reference evidence="7 9" key="1">
    <citation type="submission" date="2023-07" db="EMBL/GenBank/DDBJ databases">
        <title>Sorghum-associated microbial communities from plants grown in Nebraska, USA.</title>
        <authorList>
            <person name="Schachtman D."/>
        </authorList>
    </citation>
    <scope>NUCLEOTIDE SEQUENCE</scope>
    <source>
        <strain evidence="7">DS1006</strain>
        <strain evidence="8 9">DS1016</strain>
    </source>
</reference>
<dbReference type="GO" id="GO:0000428">
    <property type="term" value="C:DNA-directed RNA polymerase complex"/>
    <property type="evidence" value="ECO:0007669"/>
    <property type="project" value="UniProtKB-KW"/>
</dbReference>
<dbReference type="Gene3D" id="1.10.10.10">
    <property type="entry name" value="Winged helix-like DNA-binding domain superfamily/Winged helix DNA-binding domain"/>
    <property type="match status" value="1"/>
</dbReference>
<gene>
    <name evidence="7" type="ORF">J2S90_001573</name>
    <name evidence="8" type="ORF">J2S93_002380</name>
</gene>
<keyword evidence="2" id="KW-0805">Transcription regulation</keyword>
<keyword evidence="9" id="KW-1185">Reference proteome</keyword>
<evidence type="ECO:0000256" key="1">
    <source>
        <dbReference type="ARBA" id="ARBA00010641"/>
    </source>
</evidence>
<dbReference type="SUPFAM" id="SSF88659">
    <property type="entry name" value="Sigma3 and sigma4 domains of RNA polymerase sigma factors"/>
    <property type="match status" value="1"/>
</dbReference>
<evidence type="ECO:0000313" key="7">
    <source>
        <dbReference type="EMBL" id="MDP9904618.1"/>
    </source>
</evidence>
<feature type="region of interest" description="Disordered" evidence="5">
    <location>
        <begin position="1"/>
        <end position="21"/>
    </location>
</feature>
<sequence>MKVSGQGLVDRAPRDPEGEVANQHERLVSAMEALPELLRRVLWHAEAMGEPPSRIAALTGLAPQSVPALLVRARTSLREAHATMSEPVTWASMNSQDRASHEQGPAR</sequence>
<accession>A0AAW8DDN6</accession>
<comment type="similarity">
    <text evidence="1">Belongs to the sigma-70 factor family. ECF subfamily.</text>
</comment>
<dbReference type="Proteomes" id="UP001242995">
    <property type="component" value="Unassembled WGS sequence"/>
</dbReference>
<dbReference type="GO" id="GO:0016987">
    <property type="term" value="F:sigma factor activity"/>
    <property type="evidence" value="ECO:0007669"/>
    <property type="project" value="UniProtKB-KW"/>
</dbReference>
<organism evidence="7 10">
    <name type="scientific">Arthrobacter bambusae</name>
    <dbReference type="NCBI Taxonomy" id="1338426"/>
    <lineage>
        <taxon>Bacteria</taxon>
        <taxon>Bacillati</taxon>
        <taxon>Actinomycetota</taxon>
        <taxon>Actinomycetes</taxon>
        <taxon>Micrococcales</taxon>
        <taxon>Micrococcaceae</taxon>
        <taxon>Arthrobacter</taxon>
    </lineage>
</organism>
<evidence type="ECO:0000313" key="10">
    <source>
        <dbReference type="Proteomes" id="UP001242995"/>
    </source>
</evidence>
<feature type="domain" description="RNA polymerase sigma factor 70 region 4 type 2" evidence="6">
    <location>
        <begin position="25"/>
        <end position="77"/>
    </location>
</feature>
<name>A0AAW8DDN6_9MICC</name>
<dbReference type="InterPro" id="IPR013324">
    <property type="entry name" value="RNA_pol_sigma_r3/r4-like"/>
</dbReference>